<dbReference type="Pfam" id="PF11706">
    <property type="entry name" value="zf-CGNR"/>
    <property type="match status" value="1"/>
</dbReference>
<feature type="domain" description="Zinc finger CGNR" evidence="2">
    <location>
        <begin position="160"/>
        <end position="200"/>
    </location>
</feature>
<name>A0ABP9Q788_9PSEU</name>
<dbReference type="PANTHER" id="PTHR35525">
    <property type="entry name" value="BLL6575 PROTEIN"/>
    <property type="match status" value="1"/>
</dbReference>
<dbReference type="SUPFAM" id="SSF160904">
    <property type="entry name" value="Jann2411-like"/>
    <property type="match status" value="1"/>
</dbReference>
<organism evidence="3 4">
    <name type="scientific">Pseudonocardia eucalypti</name>
    <dbReference type="NCBI Taxonomy" id="648755"/>
    <lineage>
        <taxon>Bacteria</taxon>
        <taxon>Bacillati</taxon>
        <taxon>Actinomycetota</taxon>
        <taxon>Actinomycetes</taxon>
        <taxon>Pseudonocardiales</taxon>
        <taxon>Pseudonocardiaceae</taxon>
        <taxon>Pseudonocardia</taxon>
    </lineage>
</organism>
<dbReference type="PANTHER" id="PTHR35525:SF3">
    <property type="entry name" value="BLL6575 PROTEIN"/>
    <property type="match status" value="1"/>
</dbReference>
<feature type="region of interest" description="Disordered" evidence="1">
    <location>
        <begin position="95"/>
        <end position="118"/>
    </location>
</feature>
<comment type="caution">
    <text evidence="3">The sequence shown here is derived from an EMBL/GenBank/DDBJ whole genome shotgun (WGS) entry which is preliminary data.</text>
</comment>
<dbReference type="RefSeq" id="WP_185059415.1">
    <property type="nucleotide sequence ID" value="NZ_BAABJP010000015.1"/>
</dbReference>
<reference evidence="4" key="1">
    <citation type="journal article" date="2019" name="Int. J. Syst. Evol. Microbiol.">
        <title>The Global Catalogue of Microorganisms (GCM) 10K type strain sequencing project: providing services to taxonomists for standard genome sequencing and annotation.</title>
        <authorList>
            <consortium name="The Broad Institute Genomics Platform"/>
            <consortium name="The Broad Institute Genome Sequencing Center for Infectious Disease"/>
            <person name="Wu L."/>
            <person name="Ma J."/>
        </authorList>
    </citation>
    <scope>NUCLEOTIDE SEQUENCE [LARGE SCALE GENOMIC DNA]</scope>
    <source>
        <strain evidence="4">JCM 18303</strain>
    </source>
</reference>
<protein>
    <submittedName>
        <fullName evidence="3">CGNR zinc finger domain-containing protein</fullName>
    </submittedName>
</protein>
<dbReference type="Pfam" id="PF07336">
    <property type="entry name" value="ABATE"/>
    <property type="match status" value="1"/>
</dbReference>
<dbReference type="Gene3D" id="1.10.3300.10">
    <property type="entry name" value="Jann2411-like domain"/>
    <property type="match status" value="1"/>
</dbReference>
<accession>A0ABP9Q788</accession>
<evidence type="ECO:0000259" key="2">
    <source>
        <dbReference type="Pfam" id="PF11706"/>
    </source>
</evidence>
<dbReference type="Proteomes" id="UP001428817">
    <property type="component" value="Unassembled WGS sequence"/>
</dbReference>
<evidence type="ECO:0000313" key="4">
    <source>
        <dbReference type="Proteomes" id="UP001428817"/>
    </source>
</evidence>
<evidence type="ECO:0000256" key="1">
    <source>
        <dbReference type="SAM" id="MobiDB-lite"/>
    </source>
</evidence>
<keyword evidence="4" id="KW-1185">Reference proteome</keyword>
<dbReference type="InterPro" id="IPR021005">
    <property type="entry name" value="Znf_CGNR"/>
</dbReference>
<dbReference type="InterPro" id="IPR023286">
    <property type="entry name" value="ABATE_dom_sf"/>
</dbReference>
<sequence>MEDFRFDGGATWLNLLATQGQSFGAHPVERLESTERLAEWLARVELTPRLPPGPEDLARTRTLRESLRHVALAAVTGAAPPADRLETVRGFLAGTPAAGPHGGTPPGAGPHNAGPHGGAEAVRVVDGRLRLPDPADTGEALARLADQAVRHLTGAERHHLRVCAEHDCRWIFSDPAGRRRWCPAPACASRGRVRAMRARRRTTDSV</sequence>
<evidence type="ECO:0000313" key="3">
    <source>
        <dbReference type="EMBL" id="GAA5157058.1"/>
    </source>
</evidence>
<dbReference type="EMBL" id="BAABJP010000015">
    <property type="protein sequence ID" value="GAA5157058.1"/>
    <property type="molecule type" value="Genomic_DNA"/>
</dbReference>
<gene>
    <name evidence="3" type="ORF">GCM10023321_34620</name>
</gene>
<dbReference type="InterPro" id="IPR010852">
    <property type="entry name" value="ABATE"/>
</dbReference>
<proteinExistence type="predicted"/>